<keyword evidence="1" id="KW-1133">Transmembrane helix</keyword>
<name>A0A6J5RJV9_9CAUD</name>
<keyword evidence="1" id="KW-0812">Transmembrane</keyword>
<keyword evidence="1" id="KW-0472">Membrane</keyword>
<evidence type="ECO:0000313" key="2">
    <source>
        <dbReference type="EMBL" id="CAB4194477.1"/>
    </source>
</evidence>
<dbReference type="EMBL" id="LR797210">
    <property type="protein sequence ID" value="CAB4194477.1"/>
    <property type="molecule type" value="Genomic_DNA"/>
</dbReference>
<reference evidence="2" key="1">
    <citation type="submission" date="2020-05" db="EMBL/GenBank/DDBJ databases">
        <authorList>
            <person name="Chiriac C."/>
            <person name="Salcher M."/>
            <person name="Ghai R."/>
            <person name="Kavagutti S V."/>
        </authorList>
    </citation>
    <scope>NUCLEOTIDE SEQUENCE</scope>
</reference>
<proteinExistence type="predicted"/>
<feature type="transmembrane region" description="Helical" evidence="1">
    <location>
        <begin position="42"/>
        <end position="65"/>
    </location>
</feature>
<protein>
    <submittedName>
        <fullName evidence="2">Uncharacterized protein</fullName>
    </submittedName>
</protein>
<evidence type="ECO:0000256" key="1">
    <source>
        <dbReference type="SAM" id="Phobius"/>
    </source>
</evidence>
<accession>A0A6J5RJV9</accession>
<gene>
    <name evidence="2" type="ORF">UFOVP1254_79</name>
</gene>
<sequence length="76" mass="8510">MTIVQIAIFLLGTGMVWLASDPRPAHRVAGCLCGLVSQPLWLYATFVAAQWGGFAMCFVFTAVWIRNLRNNWKLLP</sequence>
<organism evidence="2">
    <name type="scientific">uncultured Caudovirales phage</name>
    <dbReference type="NCBI Taxonomy" id="2100421"/>
    <lineage>
        <taxon>Viruses</taxon>
        <taxon>Duplodnaviria</taxon>
        <taxon>Heunggongvirae</taxon>
        <taxon>Uroviricota</taxon>
        <taxon>Caudoviricetes</taxon>
        <taxon>Peduoviridae</taxon>
        <taxon>Maltschvirus</taxon>
        <taxon>Maltschvirus maltsch</taxon>
    </lineage>
</organism>